<organism evidence="1 2">
    <name type="scientific">Actibacterium naphthalenivorans</name>
    <dbReference type="NCBI Taxonomy" id="1614693"/>
    <lineage>
        <taxon>Bacteria</taxon>
        <taxon>Pseudomonadati</taxon>
        <taxon>Pseudomonadota</taxon>
        <taxon>Alphaproteobacteria</taxon>
        <taxon>Rhodobacterales</taxon>
        <taxon>Roseobacteraceae</taxon>
        <taxon>Actibacterium</taxon>
    </lineage>
</organism>
<keyword evidence="2" id="KW-1185">Reference proteome</keyword>
<gene>
    <name evidence="1" type="ORF">GGR17_000224</name>
</gene>
<dbReference type="RefSeq" id="WP_037208307.1">
    <property type="nucleotide sequence ID" value="NZ_JACIEQ010000001.1"/>
</dbReference>
<dbReference type="Proteomes" id="UP000585681">
    <property type="component" value="Unassembled WGS sequence"/>
</dbReference>
<name>A0A840C6G6_9RHOB</name>
<protein>
    <submittedName>
        <fullName evidence="1">Uncharacterized protein</fullName>
    </submittedName>
</protein>
<dbReference type="EMBL" id="JACIEQ010000001">
    <property type="protein sequence ID" value="MBB4020433.1"/>
    <property type="molecule type" value="Genomic_DNA"/>
</dbReference>
<comment type="caution">
    <text evidence="1">The sequence shown here is derived from an EMBL/GenBank/DDBJ whole genome shotgun (WGS) entry which is preliminary data.</text>
</comment>
<accession>A0A840C6G6</accession>
<evidence type="ECO:0000313" key="2">
    <source>
        <dbReference type="Proteomes" id="UP000585681"/>
    </source>
</evidence>
<reference evidence="1 2" key="1">
    <citation type="submission" date="2020-08" db="EMBL/GenBank/DDBJ databases">
        <title>Genomic Encyclopedia of Type Strains, Phase IV (KMG-IV): sequencing the most valuable type-strain genomes for metagenomic binning, comparative biology and taxonomic classification.</title>
        <authorList>
            <person name="Goeker M."/>
        </authorList>
    </citation>
    <scope>NUCLEOTIDE SEQUENCE [LARGE SCALE GENOMIC DNA]</scope>
    <source>
        <strain evidence="1 2">DSM 105040</strain>
    </source>
</reference>
<evidence type="ECO:0000313" key="1">
    <source>
        <dbReference type="EMBL" id="MBB4020433.1"/>
    </source>
</evidence>
<sequence>MKQNKDIERLNMNSESMCDCIFQEIVDATEGWPRAAQYTFAVRLASRLVEHTAYEGAGWWSKHVLNDLIMVAAQLDRVASDGGTLTSH</sequence>
<proteinExistence type="predicted"/>
<dbReference type="AlphaFoldDB" id="A0A840C6G6"/>